<evidence type="ECO:0000313" key="3">
    <source>
        <dbReference type="Proteomes" id="UP000434172"/>
    </source>
</evidence>
<dbReference type="AlphaFoldDB" id="A0A8H3WCN8"/>
<name>A0A8H3WCN8_9PEZI</name>
<comment type="caution">
    <text evidence="2">The sequence shown here is derived from an EMBL/GenBank/DDBJ whole genome shotgun (WGS) entry which is preliminary data.</text>
</comment>
<dbReference type="EMBL" id="WOWK01000053">
    <property type="protein sequence ID" value="KAF0323316.1"/>
    <property type="molecule type" value="Genomic_DNA"/>
</dbReference>
<keyword evidence="3" id="KW-1185">Reference proteome</keyword>
<reference evidence="2 3" key="1">
    <citation type="submission" date="2019-12" db="EMBL/GenBank/DDBJ databases">
        <title>A genome sequence resource for the geographically widespread anthracnose pathogen Colletotrichum asianum.</title>
        <authorList>
            <person name="Meng Y."/>
        </authorList>
    </citation>
    <scope>NUCLEOTIDE SEQUENCE [LARGE SCALE GENOMIC DNA]</scope>
    <source>
        <strain evidence="2 3">ICMP 18580</strain>
    </source>
</reference>
<protein>
    <submittedName>
        <fullName evidence="2">Uncharacterized protein</fullName>
    </submittedName>
</protein>
<sequence>MDEPSHGWQGPGRQRSESGIQDQWEPLMGPLLPSIAIDESWSRSSTGSPITNDYLMDIPVRAVVVRVAVEWSGTDARTKHIRQKDRFSVDYVQCWSDWPRP</sequence>
<gene>
    <name evidence="2" type="ORF">GQ607_009434</name>
</gene>
<accession>A0A8H3WCN8</accession>
<organism evidence="2 3">
    <name type="scientific">Colletotrichum asianum</name>
    <dbReference type="NCBI Taxonomy" id="702518"/>
    <lineage>
        <taxon>Eukaryota</taxon>
        <taxon>Fungi</taxon>
        <taxon>Dikarya</taxon>
        <taxon>Ascomycota</taxon>
        <taxon>Pezizomycotina</taxon>
        <taxon>Sordariomycetes</taxon>
        <taxon>Hypocreomycetidae</taxon>
        <taxon>Glomerellales</taxon>
        <taxon>Glomerellaceae</taxon>
        <taxon>Colletotrichum</taxon>
        <taxon>Colletotrichum gloeosporioides species complex</taxon>
    </lineage>
</organism>
<feature type="region of interest" description="Disordered" evidence="1">
    <location>
        <begin position="1"/>
        <end position="25"/>
    </location>
</feature>
<proteinExistence type="predicted"/>
<evidence type="ECO:0000256" key="1">
    <source>
        <dbReference type="SAM" id="MobiDB-lite"/>
    </source>
</evidence>
<dbReference type="Proteomes" id="UP000434172">
    <property type="component" value="Unassembled WGS sequence"/>
</dbReference>
<evidence type="ECO:0000313" key="2">
    <source>
        <dbReference type="EMBL" id="KAF0323316.1"/>
    </source>
</evidence>